<dbReference type="InterPro" id="IPR006047">
    <property type="entry name" value="GH13_cat_dom"/>
</dbReference>
<proteinExistence type="inferred from homology"/>
<dbReference type="EMBL" id="LHPF02000016">
    <property type="protein sequence ID" value="PSC71161.1"/>
    <property type="molecule type" value="Genomic_DNA"/>
</dbReference>
<evidence type="ECO:0000256" key="7">
    <source>
        <dbReference type="ARBA" id="ARBA00022801"/>
    </source>
</evidence>
<dbReference type="Pfam" id="PF07821">
    <property type="entry name" value="Alpha-amyl_C2"/>
    <property type="match status" value="1"/>
</dbReference>
<gene>
    <name evidence="18" type="ORF">C2E20_5555</name>
</gene>
<keyword evidence="6 15" id="KW-0812">Transmembrane</keyword>
<dbReference type="GO" id="GO:0004556">
    <property type="term" value="F:alpha-amylase activity"/>
    <property type="evidence" value="ECO:0007669"/>
    <property type="project" value="UniProtKB-EC"/>
</dbReference>
<comment type="caution">
    <text evidence="18">The sequence shown here is derived from an EMBL/GenBank/DDBJ whole genome shotgun (WGS) entry which is preliminary data.</text>
</comment>
<feature type="transmembrane region" description="Helical" evidence="15">
    <location>
        <begin position="623"/>
        <end position="644"/>
    </location>
</feature>
<reference evidence="18 19" key="1">
    <citation type="journal article" date="2018" name="Plant J.">
        <title>Genome sequences of Chlorella sorokiniana UTEX 1602 and Micractinium conductrix SAG 241.80: implications to maltose excretion by a green alga.</title>
        <authorList>
            <person name="Arriola M.B."/>
            <person name="Velmurugan N."/>
            <person name="Zhang Y."/>
            <person name="Plunkett M.H."/>
            <person name="Hondzo H."/>
            <person name="Barney B.M."/>
        </authorList>
    </citation>
    <scope>NUCLEOTIDE SEQUENCE [LARGE SCALE GENOMIC DNA]</scope>
    <source>
        <strain evidence="18 19">SAG 241.80</strain>
    </source>
</reference>
<feature type="compositionally biased region" description="Gly residues" evidence="14">
    <location>
        <begin position="355"/>
        <end position="367"/>
    </location>
</feature>
<comment type="catalytic activity">
    <reaction evidence="1">
        <text>Endohydrolysis of (1-&gt;4)-alpha-D-glucosidic linkages in polysaccharides containing three or more (1-&gt;4)-alpha-linked D-glucose units.</text>
        <dbReference type="EC" id="3.2.1.1"/>
    </reaction>
</comment>
<evidence type="ECO:0000256" key="12">
    <source>
        <dbReference type="ARBA" id="ARBA00023295"/>
    </source>
</evidence>
<evidence type="ECO:0000256" key="3">
    <source>
        <dbReference type="ARBA" id="ARBA00006574"/>
    </source>
</evidence>
<feature type="transmembrane region" description="Helical" evidence="15">
    <location>
        <begin position="217"/>
        <end position="239"/>
    </location>
</feature>
<comment type="similarity">
    <text evidence="4">Belongs to the glycosyl hydrolase 13 family.</text>
</comment>
<dbReference type="GO" id="GO:0016020">
    <property type="term" value="C:membrane"/>
    <property type="evidence" value="ECO:0007669"/>
    <property type="project" value="UniProtKB-SubCell"/>
</dbReference>
<feature type="domain" description="Alpha-amylase C-terminal beta-sheet" evidence="17">
    <location>
        <begin position="1251"/>
        <end position="1312"/>
    </location>
</feature>
<evidence type="ECO:0000259" key="17">
    <source>
        <dbReference type="SMART" id="SM00810"/>
    </source>
</evidence>
<evidence type="ECO:0000256" key="14">
    <source>
        <dbReference type="SAM" id="MobiDB-lite"/>
    </source>
</evidence>
<feature type="domain" description="Glycosyl hydrolase family 13 catalytic" evidence="16">
    <location>
        <begin position="918"/>
        <end position="1256"/>
    </location>
</feature>
<keyword evidence="19" id="KW-1185">Reference proteome</keyword>
<sequence>MAVGGASEPGLLDLPTYTLAILLFFFLLTSTLFERFTHWLIFYLEKRKRNGLAQAVSNLVLELTLVGFVSLLLIALQDPISSICVPYSPGPVATWNLIGNVRGCDCCLANTATIGECFLESRDCGPKLCNCDAQDPACTASPPSLEDLLAEWEGDASCSASAACATGKYLERVTKTEEVTNAAKSLKLECQDLLQLDSLKCPEGKVPLVSITALHQLHIFIFCVALTHVGMGVIMVLLASWRVHLWRRACADEDDQHARAVRGVLEPQANSGEPGGPSARLRRHFTSFTRPVIHLRSSMFPEQRPAARHSMPAMRPVPPTINEGNQQGGSLAIDVQLAAGGAAALPVGASASKRGGSGSSGKAGPGGSEPKSSVEGSTSAPPALDYESSGSLEDPSQLNALAPTATLRLGHRVLPDAVTAGPLPDSKRPQLGSGKRGKGGAFLARSTTLAREDYGGRATEHLICLLHQLNPLPVSGEDIRLMRASFMLTHRVPAGFDFWRYVSDSMEDDFAHIVGVSQEMWLTMVVFVLISGPLGWATTMFTALAALVLVVINAKLQGIIRHVCRGCRTNQLSSNVFWFSKPSLLLHPIKFTLFLCAFNVGSALFFLWSFGGASCPFTSHGESFYFALVVPWWAMLLFTGLIFADASVRTLPLYSLAVQMGSDFKHHMLPRGIKEKLLLAAQRIKVKHKAQMAAEEGSWHGGMFGAVTRSMRGGKAAGAAQGDAPGDCQPSARDGGGEGSAVVGGHDSAYGVGQGIRRLSLRAHAKSGNAVEEASSATAGAAAAGATLEAARHAAELSLGAYEYAKAEEPEAKGDVLTSLRGRLEAVARALSEANEEQYVALVASGERPAAMAHPRGGPGSLLQLPVDTLVRELRQQHAANPPPPAVQQNIVPMPSFRPLSKGPLEKETIRPEGTGEEVLLQGFNWDSWKQHGGWFNHVKARAAEVAGLGFTAVWLPPFTQSVSNEGYMPGDLYNLNSKYGKEEELIACVRELQSVGIKVLGDAVLNHRCAQVQDENGVWNKYGGKMAWDQRAIVGDDPNFRGRGNRSSGDIFSAAPNIDHSQEFVKRDLQEWLAWLRLHVGFDGWRLDFVKGFHGSHVKDYMEASVPQFAVGEYWDALTYDWDGTPTHNQDAHRQRTVNWINAAGGLATAFDITTKGILHAVFERCEYWRLKDGAGKPPGLMGWWPSRAVTFLENHDTGSSQGHWRFPGHAVEQGYAYIITHPGTPCVFWDHLLDQRQKDCVARLIAIRQRAGIHCRSAVKILRAERDVYAAEIEGHKGRLLMKIGPGDFQAKGDEWAIADCGHNWGVWEAPLKPAVAAPAAPATPAAAAAQ</sequence>
<feature type="region of interest" description="Disordered" evidence="14">
    <location>
        <begin position="715"/>
        <end position="744"/>
    </location>
</feature>
<feature type="region of interest" description="Disordered" evidence="14">
    <location>
        <begin position="301"/>
        <end position="327"/>
    </location>
</feature>
<evidence type="ECO:0000256" key="8">
    <source>
        <dbReference type="ARBA" id="ARBA00022821"/>
    </source>
</evidence>
<feature type="transmembrane region" description="Helical" evidence="15">
    <location>
        <begin position="591"/>
        <end position="611"/>
    </location>
</feature>
<keyword evidence="8" id="KW-0611">Plant defense</keyword>
<evidence type="ECO:0000256" key="4">
    <source>
        <dbReference type="ARBA" id="ARBA00008061"/>
    </source>
</evidence>
<evidence type="ECO:0000256" key="6">
    <source>
        <dbReference type="ARBA" id="ARBA00022692"/>
    </source>
</evidence>
<feature type="region of interest" description="Disordered" evidence="14">
    <location>
        <begin position="349"/>
        <end position="396"/>
    </location>
</feature>
<dbReference type="SMART" id="SM00642">
    <property type="entry name" value="Aamy"/>
    <property type="match status" value="1"/>
</dbReference>
<dbReference type="Pfam" id="PF03094">
    <property type="entry name" value="Mlo"/>
    <property type="match status" value="3"/>
</dbReference>
<dbReference type="GO" id="GO:0006952">
    <property type="term" value="P:defense response"/>
    <property type="evidence" value="ECO:0007669"/>
    <property type="project" value="UniProtKB-KW"/>
</dbReference>
<evidence type="ECO:0000313" key="19">
    <source>
        <dbReference type="Proteomes" id="UP000239649"/>
    </source>
</evidence>
<dbReference type="InterPro" id="IPR013780">
    <property type="entry name" value="Glyco_hydro_b"/>
</dbReference>
<dbReference type="Pfam" id="PF00128">
    <property type="entry name" value="Alpha-amylase"/>
    <property type="match status" value="1"/>
</dbReference>
<comment type="subcellular location">
    <subcellularLocation>
        <location evidence="2">Membrane</location>
        <topology evidence="2">Multi-pass membrane protein</topology>
    </subcellularLocation>
</comment>
<dbReference type="GO" id="GO:0005509">
    <property type="term" value="F:calcium ion binding"/>
    <property type="evidence" value="ECO:0007669"/>
    <property type="project" value="InterPro"/>
</dbReference>
<evidence type="ECO:0000313" key="18">
    <source>
        <dbReference type="EMBL" id="PSC71161.1"/>
    </source>
</evidence>
<evidence type="ECO:0000256" key="11">
    <source>
        <dbReference type="ARBA" id="ARBA00023265"/>
    </source>
</evidence>
<keyword evidence="12" id="KW-0326">Glycosidase</keyword>
<dbReference type="Proteomes" id="UP000239649">
    <property type="component" value="Unassembled WGS sequence"/>
</dbReference>
<dbReference type="InterPro" id="IPR004326">
    <property type="entry name" value="Mlo"/>
</dbReference>
<keyword evidence="7" id="KW-0378">Hydrolase</keyword>
<accession>A0A2P6VAT4</accession>
<feature type="transmembrane region" description="Helical" evidence="15">
    <location>
        <begin position="536"/>
        <end position="556"/>
    </location>
</feature>
<feature type="compositionally biased region" description="Low complexity" evidence="14">
    <location>
        <begin position="715"/>
        <end position="726"/>
    </location>
</feature>
<feature type="region of interest" description="Disordered" evidence="14">
    <location>
        <begin position="417"/>
        <end position="440"/>
    </location>
</feature>
<protein>
    <recommendedName>
        <fullName evidence="5">alpha-amylase</fullName>
        <ecNumber evidence="5">3.2.1.1</ecNumber>
    </recommendedName>
    <alternativeName>
        <fullName evidence="13">1,4-alpha-D-glucan glucanohydrolase</fullName>
    </alternativeName>
</protein>
<dbReference type="Gene3D" id="2.60.40.1180">
    <property type="entry name" value="Golgi alpha-mannosidase II"/>
    <property type="match status" value="1"/>
</dbReference>
<feature type="transmembrane region" description="Helical" evidence="15">
    <location>
        <begin position="20"/>
        <end position="44"/>
    </location>
</feature>
<dbReference type="CDD" id="cd11314">
    <property type="entry name" value="AmyAc_arch_bac_plant_AmyA"/>
    <property type="match status" value="1"/>
</dbReference>
<evidence type="ECO:0000256" key="5">
    <source>
        <dbReference type="ARBA" id="ARBA00012595"/>
    </source>
</evidence>
<keyword evidence="10 15" id="KW-0472">Membrane</keyword>
<dbReference type="InterPro" id="IPR017853">
    <property type="entry name" value="GH"/>
</dbReference>
<keyword evidence="11" id="KW-0568">Pathogenesis-related protein</keyword>
<dbReference type="GO" id="GO:0005975">
    <property type="term" value="P:carbohydrate metabolic process"/>
    <property type="evidence" value="ECO:0007669"/>
    <property type="project" value="InterPro"/>
</dbReference>
<dbReference type="PANTHER" id="PTHR43447">
    <property type="entry name" value="ALPHA-AMYLASE"/>
    <property type="match status" value="1"/>
</dbReference>
<dbReference type="STRING" id="554055.A0A2P6VAT4"/>
<evidence type="ECO:0000256" key="15">
    <source>
        <dbReference type="SAM" id="Phobius"/>
    </source>
</evidence>
<dbReference type="SUPFAM" id="SSF51011">
    <property type="entry name" value="Glycosyl hydrolase domain"/>
    <property type="match status" value="1"/>
</dbReference>
<keyword evidence="9 15" id="KW-1133">Transmembrane helix</keyword>
<evidence type="ECO:0000256" key="9">
    <source>
        <dbReference type="ARBA" id="ARBA00022989"/>
    </source>
</evidence>
<organism evidence="18 19">
    <name type="scientific">Micractinium conductrix</name>
    <dbReference type="NCBI Taxonomy" id="554055"/>
    <lineage>
        <taxon>Eukaryota</taxon>
        <taxon>Viridiplantae</taxon>
        <taxon>Chlorophyta</taxon>
        <taxon>core chlorophytes</taxon>
        <taxon>Trebouxiophyceae</taxon>
        <taxon>Chlorellales</taxon>
        <taxon>Chlorellaceae</taxon>
        <taxon>Chlorella clade</taxon>
        <taxon>Micractinium</taxon>
    </lineage>
</organism>
<feature type="transmembrane region" description="Helical" evidence="15">
    <location>
        <begin position="56"/>
        <end position="76"/>
    </location>
</feature>
<dbReference type="EC" id="3.2.1.1" evidence="5"/>
<evidence type="ECO:0000259" key="16">
    <source>
        <dbReference type="SMART" id="SM00642"/>
    </source>
</evidence>
<evidence type="ECO:0000256" key="10">
    <source>
        <dbReference type="ARBA" id="ARBA00023136"/>
    </source>
</evidence>
<name>A0A2P6VAT4_9CHLO</name>
<comment type="similarity">
    <text evidence="3">Belongs to the MLO family.</text>
</comment>
<dbReference type="Gene3D" id="3.20.20.80">
    <property type="entry name" value="Glycosidases"/>
    <property type="match status" value="1"/>
</dbReference>
<evidence type="ECO:0000256" key="13">
    <source>
        <dbReference type="ARBA" id="ARBA00030238"/>
    </source>
</evidence>
<evidence type="ECO:0000256" key="1">
    <source>
        <dbReference type="ARBA" id="ARBA00000548"/>
    </source>
</evidence>
<dbReference type="OrthoDB" id="550577at2759"/>
<dbReference type="SMART" id="SM00810">
    <property type="entry name" value="Alpha-amyl_C2"/>
    <property type="match status" value="1"/>
</dbReference>
<dbReference type="InterPro" id="IPR012850">
    <property type="entry name" value="A-amylase_bs_C"/>
</dbReference>
<evidence type="ECO:0000256" key="2">
    <source>
        <dbReference type="ARBA" id="ARBA00004141"/>
    </source>
</evidence>
<dbReference type="SUPFAM" id="SSF51445">
    <property type="entry name" value="(Trans)glycosidases"/>
    <property type="match status" value="1"/>
</dbReference>